<protein>
    <submittedName>
        <fullName evidence="2">Uncharacterized protein</fullName>
    </submittedName>
</protein>
<keyword evidence="1" id="KW-0812">Transmembrane</keyword>
<organism evidence="2 3">
    <name type="scientific">Magnetospirillum fulvum</name>
    <name type="common">Rhodospirillum fulvum</name>
    <dbReference type="NCBI Taxonomy" id="1082"/>
    <lineage>
        <taxon>Bacteria</taxon>
        <taxon>Pseudomonadati</taxon>
        <taxon>Pseudomonadota</taxon>
        <taxon>Alphaproteobacteria</taxon>
        <taxon>Rhodospirillales</taxon>
        <taxon>Rhodospirillaceae</taxon>
        <taxon>Magnetospirillum</taxon>
    </lineage>
</organism>
<dbReference type="EMBL" id="FNWO01000013">
    <property type="protein sequence ID" value="SEH54694.1"/>
    <property type="molecule type" value="Genomic_DNA"/>
</dbReference>
<dbReference type="RefSeq" id="WP_074769824.1">
    <property type="nucleotide sequence ID" value="NZ_FNWO01000013.1"/>
</dbReference>
<dbReference type="Proteomes" id="UP000182983">
    <property type="component" value="Unassembled WGS sequence"/>
</dbReference>
<reference evidence="3" key="1">
    <citation type="submission" date="2016-10" db="EMBL/GenBank/DDBJ databases">
        <authorList>
            <person name="Varghese N."/>
            <person name="Submissions S."/>
        </authorList>
    </citation>
    <scope>NUCLEOTIDE SEQUENCE [LARGE SCALE GENOMIC DNA]</scope>
    <source>
        <strain evidence="3">DSM 13234</strain>
    </source>
</reference>
<accession>A0A1H6IYD1</accession>
<evidence type="ECO:0000313" key="2">
    <source>
        <dbReference type="EMBL" id="SEH54694.1"/>
    </source>
</evidence>
<evidence type="ECO:0000256" key="1">
    <source>
        <dbReference type="SAM" id="Phobius"/>
    </source>
</evidence>
<gene>
    <name evidence="2" type="ORF">SAMN04244559_02907</name>
</gene>
<feature type="transmembrane region" description="Helical" evidence="1">
    <location>
        <begin position="20"/>
        <end position="42"/>
    </location>
</feature>
<sequence length="363" mass="39313">MTPLLRTAGLAFLDGLIRPSLLAVSIAAVLCLGTIGLAALLIDATAMSGKDSALFALDPLDDYAFATSDALRLLHVPPQGRHVALIGTAAMREALTVGDDIAVRLSHRLDQTVPVIDFMSGGQSGIEMAALADSLGDDFEGVLVLGISFSRLAADNAELASLVREPRLAFASAAGDAEIRAAGFTPPPRSGLYLLDHYKFFVARYRAIVWHLLTGTRPVHQGRTYLGRAPASPAQWAADAAILSARLSHYQDRADSNLGALDRLIRRFPDRAKVRIVLLEIPLNPLARDTVIGPAFVEAHRARMEDFARRNGVFYWDLNQTAGLVPEDFQDWAHVNSIGGRDRWTADLIDRLGLLLSPPSRMP</sequence>
<name>A0A1H6IYD1_MAGFU</name>
<keyword evidence="1" id="KW-1133">Transmembrane helix</keyword>
<dbReference type="AlphaFoldDB" id="A0A1H6IYD1"/>
<keyword evidence="1" id="KW-0472">Membrane</keyword>
<proteinExistence type="predicted"/>
<evidence type="ECO:0000313" key="3">
    <source>
        <dbReference type="Proteomes" id="UP000182983"/>
    </source>
</evidence>
<keyword evidence="3" id="KW-1185">Reference proteome</keyword>